<comment type="caution">
    <text evidence="1">The sequence shown here is derived from an EMBL/GenBank/DDBJ whole genome shotgun (WGS) entry which is preliminary data.</text>
</comment>
<name>A0AAJ1YDV9_SERFO</name>
<evidence type="ECO:0000313" key="2">
    <source>
        <dbReference type="Proteomes" id="UP001224622"/>
    </source>
</evidence>
<proteinExistence type="predicted"/>
<protein>
    <submittedName>
        <fullName evidence="1">Uncharacterized protein</fullName>
    </submittedName>
</protein>
<organism evidence="1 2">
    <name type="scientific">Serratia fonticola</name>
    <dbReference type="NCBI Taxonomy" id="47917"/>
    <lineage>
        <taxon>Bacteria</taxon>
        <taxon>Pseudomonadati</taxon>
        <taxon>Pseudomonadota</taxon>
        <taxon>Gammaproteobacteria</taxon>
        <taxon>Enterobacterales</taxon>
        <taxon>Yersiniaceae</taxon>
        <taxon>Serratia</taxon>
    </lineage>
</organism>
<accession>A0AAJ1YDV9</accession>
<dbReference type="RefSeq" id="WP_309048093.1">
    <property type="nucleotide sequence ID" value="NZ_JAVIGA010000024.1"/>
</dbReference>
<evidence type="ECO:0000313" key="1">
    <source>
        <dbReference type="EMBL" id="MDQ9128565.1"/>
    </source>
</evidence>
<dbReference type="EMBL" id="JAVIGA010000024">
    <property type="protein sequence ID" value="MDQ9128565.1"/>
    <property type="molecule type" value="Genomic_DNA"/>
</dbReference>
<gene>
    <name evidence="1" type="ORF">RDT67_19290</name>
</gene>
<sequence>MSELTKDQLSQLKKAIPQFKKTFSEEIRAAYQDNDFKLKTLKIITQKDEDLDFSYEYFGACTLFPGEKTASINLKGVKGPKDFFDRIDQKLTNLVDSDYKYVR</sequence>
<dbReference type="Proteomes" id="UP001224622">
    <property type="component" value="Unassembled WGS sequence"/>
</dbReference>
<reference evidence="1" key="1">
    <citation type="submission" date="2023-08" db="EMBL/GenBank/DDBJ databases">
        <title>The Comparative Genomic Analysis of Yersiniaceae from Polar Regions.</title>
        <authorList>
            <person name="Goncharov A."/>
            <person name="Aslanov B."/>
            <person name="Kolodzhieva V."/>
            <person name="Azarov D."/>
            <person name="Mochov A."/>
            <person name="Lebedeva E."/>
        </authorList>
    </citation>
    <scope>NUCLEOTIDE SEQUENCE</scope>
    <source>
        <strain evidence="1">Vf</strain>
    </source>
</reference>
<dbReference type="AlphaFoldDB" id="A0AAJ1YDV9"/>